<protein>
    <submittedName>
        <fullName evidence="3">Transporter substrate-binding domain-containing protein</fullName>
    </submittedName>
</protein>
<dbReference type="Pfam" id="PF00497">
    <property type="entry name" value="SBP_bac_3"/>
    <property type="match status" value="1"/>
</dbReference>
<dbReference type="EMBL" id="BAAAEW010000004">
    <property type="protein sequence ID" value="GAA0743834.1"/>
    <property type="molecule type" value="Genomic_DNA"/>
</dbReference>
<dbReference type="Proteomes" id="UP001500279">
    <property type="component" value="Unassembled WGS sequence"/>
</dbReference>
<accession>A0ABN1JP37</accession>
<organism evidence="3 4">
    <name type="scientific">Ideonella azotifigens</name>
    <dbReference type="NCBI Taxonomy" id="513160"/>
    <lineage>
        <taxon>Bacteria</taxon>
        <taxon>Pseudomonadati</taxon>
        <taxon>Pseudomonadota</taxon>
        <taxon>Betaproteobacteria</taxon>
        <taxon>Burkholderiales</taxon>
        <taxon>Sphaerotilaceae</taxon>
        <taxon>Ideonella</taxon>
    </lineage>
</organism>
<keyword evidence="1" id="KW-0732">Signal</keyword>
<evidence type="ECO:0000313" key="4">
    <source>
        <dbReference type="Proteomes" id="UP001500279"/>
    </source>
</evidence>
<feature type="chain" id="PRO_5045940361" evidence="1">
    <location>
        <begin position="32"/>
        <end position="261"/>
    </location>
</feature>
<comment type="caution">
    <text evidence="3">The sequence shown here is derived from an EMBL/GenBank/DDBJ whole genome shotgun (WGS) entry which is preliminary data.</text>
</comment>
<dbReference type="SMART" id="SM00062">
    <property type="entry name" value="PBPb"/>
    <property type="match status" value="1"/>
</dbReference>
<proteinExistence type="predicted"/>
<evidence type="ECO:0000313" key="3">
    <source>
        <dbReference type="EMBL" id="GAA0743834.1"/>
    </source>
</evidence>
<dbReference type="SUPFAM" id="SSF53850">
    <property type="entry name" value="Periplasmic binding protein-like II"/>
    <property type="match status" value="1"/>
</dbReference>
<name>A0ABN1JP37_9BURK</name>
<sequence length="261" mass="29020">MPAAALPNRRDAVTCLLGAMGALACPGLSLAAAPAELRILTEELPPYNMTQDDKVTGLSTEIVRAVLEALGQPTAIQVMPWARAYNTALNEPNVLIYSISRTAQREKLFKWVGVVAPTRWYLFALAARPVKLTRLEDARKYQIATVHEDAGEQYLASKGLLLGQNLQSSSKYELNYEKLKQGRVDLWISNELNALYLVRRTGDDPAKLLVRALHLPDVGSEEGLNMAFSLGTPDAVVERFRKGLETIKKNGSYERIQKRWL</sequence>
<dbReference type="PANTHER" id="PTHR38834:SF3">
    <property type="entry name" value="SOLUTE-BINDING PROTEIN FAMILY 3_N-TERMINAL DOMAIN-CONTAINING PROTEIN"/>
    <property type="match status" value="1"/>
</dbReference>
<evidence type="ECO:0000259" key="2">
    <source>
        <dbReference type="SMART" id="SM00062"/>
    </source>
</evidence>
<dbReference type="Gene3D" id="3.40.190.10">
    <property type="entry name" value="Periplasmic binding protein-like II"/>
    <property type="match status" value="2"/>
</dbReference>
<feature type="domain" description="Solute-binding protein family 3/N-terminal" evidence="2">
    <location>
        <begin position="36"/>
        <end position="261"/>
    </location>
</feature>
<keyword evidence="4" id="KW-1185">Reference proteome</keyword>
<dbReference type="RefSeq" id="WP_211361359.1">
    <property type="nucleotide sequence ID" value="NZ_BAAAEW010000004.1"/>
</dbReference>
<feature type="signal peptide" evidence="1">
    <location>
        <begin position="1"/>
        <end position="31"/>
    </location>
</feature>
<reference evidence="3 4" key="1">
    <citation type="journal article" date="2019" name="Int. J. Syst. Evol. Microbiol.">
        <title>The Global Catalogue of Microorganisms (GCM) 10K type strain sequencing project: providing services to taxonomists for standard genome sequencing and annotation.</title>
        <authorList>
            <consortium name="The Broad Institute Genomics Platform"/>
            <consortium name="The Broad Institute Genome Sequencing Center for Infectious Disease"/>
            <person name="Wu L."/>
            <person name="Ma J."/>
        </authorList>
    </citation>
    <scope>NUCLEOTIDE SEQUENCE [LARGE SCALE GENOMIC DNA]</scope>
    <source>
        <strain evidence="3 4">JCM 15503</strain>
    </source>
</reference>
<dbReference type="InterPro" id="IPR001638">
    <property type="entry name" value="Solute-binding_3/MltF_N"/>
</dbReference>
<dbReference type="PANTHER" id="PTHR38834">
    <property type="entry name" value="PERIPLASMIC SUBSTRATE BINDING PROTEIN FAMILY 3"/>
    <property type="match status" value="1"/>
</dbReference>
<evidence type="ECO:0000256" key="1">
    <source>
        <dbReference type="SAM" id="SignalP"/>
    </source>
</evidence>
<gene>
    <name evidence="3" type="ORF">GCM10009107_08780</name>
</gene>